<protein>
    <submittedName>
        <fullName evidence="1">Uncharacterized protein</fullName>
    </submittedName>
</protein>
<dbReference type="AlphaFoldDB" id="A0A0F9B2D6"/>
<dbReference type="EMBL" id="LAZR01054365">
    <property type="protein sequence ID" value="KKK78716.1"/>
    <property type="molecule type" value="Genomic_DNA"/>
</dbReference>
<comment type="caution">
    <text evidence="1">The sequence shown here is derived from an EMBL/GenBank/DDBJ whole genome shotgun (WGS) entry which is preliminary data.</text>
</comment>
<gene>
    <name evidence="1" type="ORF">LCGC14_2840780</name>
</gene>
<reference evidence="1" key="1">
    <citation type="journal article" date="2015" name="Nature">
        <title>Complex archaea that bridge the gap between prokaryotes and eukaryotes.</title>
        <authorList>
            <person name="Spang A."/>
            <person name="Saw J.H."/>
            <person name="Jorgensen S.L."/>
            <person name="Zaremba-Niedzwiedzka K."/>
            <person name="Martijn J."/>
            <person name="Lind A.E."/>
            <person name="van Eijk R."/>
            <person name="Schleper C."/>
            <person name="Guy L."/>
            <person name="Ettema T.J."/>
        </authorList>
    </citation>
    <scope>NUCLEOTIDE SEQUENCE</scope>
</reference>
<name>A0A0F9B2D6_9ZZZZ</name>
<organism evidence="1">
    <name type="scientific">marine sediment metagenome</name>
    <dbReference type="NCBI Taxonomy" id="412755"/>
    <lineage>
        <taxon>unclassified sequences</taxon>
        <taxon>metagenomes</taxon>
        <taxon>ecological metagenomes</taxon>
    </lineage>
</organism>
<sequence>MKKFRIVHLKKGFIDLYQSQVKTWFGWRSFSAHNDGSIYFLHNPTLYKQDCFDRIECYRMAKGLPKAKIVMVDQAK</sequence>
<accession>A0A0F9B2D6</accession>
<proteinExistence type="predicted"/>
<evidence type="ECO:0000313" key="1">
    <source>
        <dbReference type="EMBL" id="KKK78716.1"/>
    </source>
</evidence>